<dbReference type="Pfam" id="PF13715">
    <property type="entry name" value="CarbopepD_reg_2"/>
    <property type="match status" value="1"/>
</dbReference>
<protein>
    <submittedName>
        <fullName evidence="4">SusC/RagA family TonB-linked outer membrane protein</fullName>
    </submittedName>
</protein>
<comment type="caution">
    <text evidence="4">The sequence shown here is derived from an EMBL/GenBank/DDBJ whole genome shotgun (WGS) entry which is preliminary data.</text>
</comment>
<dbReference type="SUPFAM" id="SSF49464">
    <property type="entry name" value="Carboxypeptidase regulatory domain-like"/>
    <property type="match status" value="1"/>
</dbReference>
<feature type="signal peptide" evidence="2">
    <location>
        <begin position="1"/>
        <end position="20"/>
    </location>
</feature>
<keyword evidence="2" id="KW-0732">Signal</keyword>
<feature type="domain" description="TonB-dependent receptor plug" evidence="3">
    <location>
        <begin position="135"/>
        <end position="242"/>
    </location>
</feature>
<dbReference type="InterPro" id="IPR023997">
    <property type="entry name" value="TonB-dep_OMP_SusC/RagA_CS"/>
</dbReference>
<dbReference type="SUPFAM" id="SSF56935">
    <property type="entry name" value="Porins"/>
    <property type="match status" value="1"/>
</dbReference>
<dbReference type="Gene3D" id="2.60.40.1120">
    <property type="entry name" value="Carboxypeptidase-like, regulatory domain"/>
    <property type="match status" value="1"/>
</dbReference>
<dbReference type="NCBIfam" id="TIGR04056">
    <property type="entry name" value="OMP_RagA_SusC"/>
    <property type="match status" value="1"/>
</dbReference>
<keyword evidence="1" id="KW-0998">Cell outer membrane</keyword>
<dbReference type="eggNOG" id="COG4206">
    <property type="taxonomic scope" value="Bacteria"/>
</dbReference>
<dbReference type="OrthoDB" id="9768177at2"/>
<feature type="chain" id="PRO_5012056637" evidence="2">
    <location>
        <begin position="21"/>
        <end position="1077"/>
    </location>
</feature>
<evidence type="ECO:0000256" key="1">
    <source>
        <dbReference type="PROSITE-ProRule" id="PRU01360"/>
    </source>
</evidence>
<accession>A0A1Y3R1W6</accession>
<dbReference type="PROSITE" id="PS52016">
    <property type="entry name" value="TONB_DEPENDENT_REC_3"/>
    <property type="match status" value="1"/>
</dbReference>
<keyword evidence="1" id="KW-0812">Transmembrane</keyword>
<dbReference type="NCBIfam" id="TIGR04057">
    <property type="entry name" value="SusC_RagA_signa"/>
    <property type="match status" value="1"/>
</dbReference>
<dbReference type="EMBL" id="NFHB01000002">
    <property type="protein sequence ID" value="OUN04538.1"/>
    <property type="molecule type" value="Genomic_DNA"/>
</dbReference>
<comment type="similarity">
    <text evidence="1">Belongs to the TonB-dependent receptor family.</text>
</comment>
<dbReference type="GO" id="GO:0009279">
    <property type="term" value="C:cell outer membrane"/>
    <property type="evidence" value="ECO:0007669"/>
    <property type="project" value="UniProtKB-SubCell"/>
</dbReference>
<evidence type="ECO:0000256" key="2">
    <source>
        <dbReference type="SAM" id="SignalP"/>
    </source>
</evidence>
<keyword evidence="1" id="KW-0472">Membrane</keyword>
<dbReference type="Pfam" id="PF07715">
    <property type="entry name" value="Plug"/>
    <property type="match status" value="1"/>
</dbReference>
<name>A0A1Y3R1W6_9BACT</name>
<evidence type="ECO:0000313" key="4">
    <source>
        <dbReference type="EMBL" id="OUN04538.1"/>
    </source>
</evidence>
<organism evidence="4 5">
    <name type="scientific">Alistipes onderdonkii</name>
    <dbReference type="NCBI Taxonomy" id="328813"/>
    <lineage>
        <taxon>Bacteria</taxon>
        <taxon>Pseudomonadati</taxon>
        <taxon>Bacteroidota</taxon>
        <taxon>Bacteroidia</taxon>
        <taxon>Bacteroidales</taxon>
        <taxon>Rikenellaceae</taxon>
        <taxon>Alistipes</taxon>
    </lineage>
</organism>
<keyword evidence="1" id="KW-1134">Transmembrane beta strand</keyword>
<sequence length="1077" mass="120163">MKQTIYLIAVCLMFPAFALAAGAGEPDAAGLQAIQGGSRSVTYKGRVVDERSSVPLAGVAIVVKDAPQIGMTTNSEGEFRITIPVRYQPLVSVSYIGYQPRESVLVAAANNEIRLKEEAQALEEVQVIAYGQQKKVSVTGAIASINTKDLLKSPSGSAGSALAGAVTGISSVQISGQPGAEDPDIYVRGTGSLSNEASKPLILVDGVERSFFQMDSHEIESVTVLKDASSTAVFGVRGANGVILVTTRRGTKGKPQISWNSTFGLTQSLRHLTGVDSYTYATLYSEAQRSDNPGIKDDQLTFSPFVTEMFRTKADPIMFPDVDWSKYIFKNVAWQTQHNATLSGGGDRIRYFVSLGYLDQDGMMKRFDESYDPNYNYQRFNYRSNIDVDITNTTQLKVNIGGRVSDKREPLTYSLWQNIMWCTPFASPGFVDGKYIYNYKNNYIPLTELTSGLDCYYNWGYRRTTQNELNLDLALSQNLDVITKGLTLNVKGAYNTSYYLATKRAPTGTNSSYTPIYLGTITQPGMDVSDPRFDNTIVYQTDGVTGMREPMTYGEDGSGKSRNWYIEASLGYQRTFGDHAVSALLLYNQSKTYYPGQYTDIPTAYVGYVGRLTYVYKNRYLVDFNAGYNGSENFAPKKRYGFFPAGSVGWIVSEENFMKNQQTVDFLKLRASFGLVGNDKYSGARFLYLDGSWTGNHAVWQNGYGSYQFGMGGSMTMLPDAVENTVGNSEVTWEKVRKQNYGIDLKMFGARLSLTADYFFEHRYDILSTRNTLPSIVAIELPLINLGEVDNRGYEISLGWNSRTEKIDWWVQGNVSYSKNKIIFMDEVMPNYPWMAQTGRSTGLNYGYRFDRFLRADDFDADGALKTDGEGKPLLPVMSLGSPRPGDALFKDLNGDGKIDGNDKTYFGYSQRPDYVLGLLGGFRYKNFEISMQWTAGLHASRMLSGEYRNAFGSTNGRALLKFLADGRWTPENPDARFPRLTFLNKSHYLEDSDLWLMDGSYLRLKVAEIGYTFRDIPAFRKVGVKSLKVYFSGYNLLTLFSELNDIDIDPEGATSGSNIDSYPNVRIFNFGVNITF</sequence>
<dbReference type="InterPro" id="IPR039426">
    <property type="entry name" value="TonB-dep_rcpt-like"/>
</dbReference>
<dbReference type="FunFam" id="2.170.130.10:FF:000003">
    <property type="entry name" value="SusC/RagA family TonB-linked outer membrane protein"/>
    <property type="match status" value="1"/>
</dbReference>
<gene>
    <name evidence="4" type="ORF">B5G41_04320</name>
</gene>
<proteinExistence type="inferred from homology"/>
<evidence type="ECO:0000313" key="5">
    <source>
        <dbReference type="Proteomes" id="UP000195772"/>
    </source>
</evidence>
<dbReference type="Gene3D" id="2.170.130.10">
    <property type="entry name" value="TonB-dependent receptor, plug domain"/>
    <property type="match status" value="1"/>
</dbReference>
<dbReference type="Proteomes" id="UP000195772">
    <property type="component" value="Unassembled WGS sequence"/>
</dbReference>
<reference evidence="5" key="1">
    <citation type="submission" date="2017-04" db="EMBL/GenBank/DDBJ databases">
        <title>Function of individual gut microbiota members based on whole genome sequencing of pure cultures obtained from chicken caecum.</title>
        <authorList>
            <person name="Medvecky M."/>
            <person name="Cejkova D."/>
            <person name="Polansky O."/>
            <person name="Karasova D."/>
            <person name="Kubasova T."/>
            <person name="Cizek A."/>
            <person name="Rychlik I."/>
        </authorList>
    </citation>
    <scope>NUCLEOTIDE SEQUENCE [LARGE SCALE GENOMIC DNA]</scope>
    <source>
        <strain evidence="5">An90</strain>
    </source>
</reference>
<dbReference type="AlphaFoldDB" id="A0A1Y3R1W6"/>
<dbReference type="RefSeq" id="WP_087401445.1">
    <property type="nucleotide sequence ID" value="NZ_NFHB01000002.1"/>
</dbReference>
<dbReference type="InterPro" id="IPR023996">
    <property type="entry name" value="TonB-dep_OMP_SusC/RagA"/>
</dbReference>
<keyword evidence="1" id="KW-0813">Transport</keyword>
<dbReference type="InterPro" id="IPR008969">
    <property type="entry name" value="CarboxyPept-like_regulatory"/>
</dbReference>
<dbReference type="InterPro" id="IPR012910">
    <property type="entry name" value="Plug_dom"/>
</dbReference>
<comment type="subcellular location">
    <subcellularLocation>
        <location evidence="1">Cell outer membrane</location>
        <topology evidence="1">Multi-pass membrane protein</topology>
    </subcellularLocation>
</comment>
<evidence type="ECO:0000259" key="3">
    <source>
        <dbReference type="Pfam" id="PF07715"/>
    </source>
</evidence>
<dbReference type="InterPro" id="IPR037066">
    <property type="entry name" value="Plug_dom_sf"/>
</dbReference>